<dbReference type="InterPro" id="IPR029030">
    <property type="entry name" value="Caspase-like_dom_sf"/>
</dbReference>
<dbReference type="PANTHER" id="PTHR22847:SF637">
    <property type="entry name" value="WD REPEAT DOMAIN 5B"/>
    <property type="match status" value="1"/>
</dbReference>
<organism evidence="6 7">
    <name type="scientific">Sphaerisporangium aureirubrum</name>
    <dbReference type="NCBI Taxonomy" id="1544736"/>
    <lineage>
        <taxon>Bacteria</taxon>
        <taxon>Bacillati</taxon>
        <taxon>Actinomycetota</taxon>
        <taxon>Actinomycetes</taxon>
        <taxon>Streptosporangiales</taxon>
        <taxon>Streptosporangiaceae</taxon>
        <taxon>Sphaerisporangium</taxon>
    </lineage>
</organism>
<dbReference type="PROSITE" id="PS50294">
    <property type="entry name" value="WD_REPEATS_REGION"/>
    <property type="match status" value="2"/>
</dbReference>
<reference evidence="7" key="1">
    <citation type="journal article" date="2019" name="Int. J. Syst. Evol. Microbiol.">
        <title>The Global Catalogue of Microorganisms (GCM) 10K type strain sequencing project: providing services to taxonomists for standard genome sequencing and annotation.</title>
        <authorList>
            <consortium name="The Broad Institute Genomics Platform"/>
            <consortium name="The Broad Institute Genome Sequencing Center for Infectious Disease"/>
            <person name="Wu L."/>
            <person name="Ma J."/>
        </authorList>
    </citation>
    <scope>NUCLEOTIDE SEQUENCE [LARGE SCALE GENOMIC DNA]</scope>
    <source>
        <strain evidence="7">JCM 30346</strain>
    </source>
</reference>
<dbReference type="Pfam" id="PF00400">
    <property type="entry name" value="WD40"/>
    <property type="match status" value="5"/>
</dbReference>
<dbReference type="InterPro" id="IPR011600">
    <property type="entry name" value="Pept_C14_caspase"/>
</dbReference>
<dbReference type="PROSITE" id="PS50082">
    <property type="entry name" value="WD_REPEATS_2"/>
    <property type="match status" value="3"/>
</dbReference>
<sequence>MAVGDALRAPHIDYASSTAILLGTSVYRDVAFPAVPAAANSLYGMRALLTDPRLGGWPSKRVEFWLNRTGASQVTKRLRQVANATTDVLLLYFVGHGTLTERGELCLALTDTEDDHCDLTGLEYERVRDALEASPARIKVVILDCCYSGRVIEALAPAHIANITEIRGAYTLTASDETAHVVALPHQRRTHTSFTGELIDLVHTGIPNGQEWLTLRDVFPDLRHRLMRRDLPLPNNRGTGTADGFPFVLNSAYPAAAAGGTTLSPPENPVSSRPRPRRLAPMSRRLISRRNLLLAGGALLTVPSVSWAVWRLTSSSHPTASPAGLALGEPLTGHRNGVWVVAAGVLGNRPVALSAGEDARILVWDLTTHEQAGKPLTGHSAGIWALAMGDLNGEPVIVSGGEDHTVRLWSLAERRQIGSSMTGHEAPVKDVALHTVGGQPVAVTAGLDNSARVWDLTTRKELGPAMRHPGKVLAVACGKRDGGPIAVTGGDDKTIRVWGLDDHAQLGPPLTSAGPVEAIALGDLDTVPIALSGGPDKAVRVWDLKAGQPIGAALTGHTDWIWGAAIGRLHGQTIAVTVGDGIGRVWNLTEGGRLETTLADQHNSVWGVALTSFNNHTLAVTGCLDARVRMWDLGPS</sequence>
<dbReference type="EMBL" id="JBHSRF010000004">
    <property type="protein sequence ID" value="MFC6080435.1"/>
    <property type="molecule type" value="Genomic_DNA"/>
</dbReference>
<dbReference type="NCBIfam" id="NF047832">
    <property type="entry name" value="caspase_w_EACC1"/>
    <property type="match status" value="1"/>
</dbReference>
<evidence type="ECO:0000256" key="4">
    <source>
        <dbReference type="SAM" id="MobiDB-lite"/>
    </source>
</evidence>
<feature type="repeat" description="WD" evidence="3">
    <location>
        <begin position="376"/>
        <end position="419"/>
    </location>
</feature>
<dbReference type="InterPro" id="IPR036322">
    <property type="entry name" value="WD40_repeat_dom_sf"/>
</dbReference>
<name>A0ABW1NBV7_9ACTN</name>
<protein>
    <submittedName>
        <fullName evidence="6">Caspase family protein</fullName>
    </submittedName>
</protein>
<keyword evidence="2" id="KW-0677">Repeat</keyword>
<feature type="repeat" description="WD" evidence="3">
    <location>
        <begin position="421"/>
        <end position="464"/>
    </location>
</feature>
<dbReference type="RefSeq" id="WP_380747206.1">
    <property type="nucleotide sequence ID" value="NZ_JBHSRF010000004.1"/>
</dbReference>
<dbReference type="Gene3D" id="3.40.50.1460">
    <property type="match status" value="1"/>
</dbReference>
<evidence type="ECO:0000256" key="2">
    <source>
        <dbReference type="ARBA" id="ARBA00022737"/>
    </source>
</evidence>
<evidence type="ECO:0000259" key="5">
    <source>
        <dbReference type="Pfam" id="PF00656"/>
    </source>
</evidence>
<accession>A0ABW1NBV7</accession>
<evidence type="ECO:0000313" key="6">
    <source>
        <dbReference type="EMBL" id="MFC6080435.1"/>
    </source>
</evidence>
<dbReference type="SMART" id="SM00320">
    <property type="entry name" value="WD40"/>
    <property type="match status" value="7"/>
</dbReference>
<dbReference type="PRINTS" id="PR00320">
    <property type="entry name" value="GPROTEINBRPT"/>
</dbReference>
<dbReference type="InterPro" id="IPR015943">
    <property type="entry name" value="WD40/YVTN_repeat-like_dom_sf"/>
</dbReference>
<evidence type="ECO:0000256" key="1">
    <source>
        <dbReference type="ARBA" id="ARBA00022574"/>
    </source>
</evidence>
<gene>
    <name evidence="6" type="ORF">ACFP1K_04655</name>
</gene>
<dbReference type="SUPFAM" id="SSF50978">
    <property type="entry name" value="WD40 repeat-like"/>
    <property type="match status" value="1"/>
</dbReference>
<dbReference type="Gene3D" id="2.130.10.10">
    <property type="entry name" value="YVTN repeat-like/Quinoprotein amine dehydrogenase"/>
    <property type="match status" value="2"/>
</dbReference>
<dbReference type="SUPFAM" id="SSF52129">
    <property type="entry name" value="Caspase-like"/>
    <property type="match status" value="1"/>
</dbReference>
<dbReference type="PROSITE" id="PS00678">
    <property type="entry name" value="WD_REPEATS_1"/>
    <property type="match status" value="3"/>
</dbReference>
<dbReference type="InterPro" id="IPR001680">
    <property type="entry name" value="WD40_rpt"/>
</dbReference>
<comment type="caution">
    <text evidence="6">The sequence shown here is derived from an EMBL/GenBank/DDBJ whole genome shotgun (WGS) entry which is preliminary data.</text>
</comment>
<feature type="compositionally biased region" description="Polar residues" evidence="4">
    <location>
        <begin position="261"/>
        <end position="271"/>
    </location>
</feature>
<evidence type="ECO:0000313" key="7">
    <source>
        <dbReference type="Proteomes" id="UP001596137"/>
    </source>
</evidence>
<proteinExistence type="predicted"/>
<feature type="repeat" description="WD" evidence="3">
    <location>
        <begin position="531"/>
        <end position="552"/>
    </location>
</feature>
<feature type="region of interest" description="Disordered" evidence="4">
    <location>
        <begin position="258"/>
        <end position="278"/>
    </location>
</feature>
<dbReference type="Proteomes" id="UP001596137">
    <property type="component" value="Unassembled WGS sequence"/>
</dbReference>
<dbReference type="InterPro" id="IPR019775">
    <property type="entry name" value="WD40_repeat_CS"/>
</dbReference>
<evidence type="ECO:0000256" key="3">
    <source>
        <dbReference type="PROSITE-ProRule" id="PRU00221"/>
    </source>
</evidence>
<dbReference type="PANTHER" id="PTHR22847">
    <property type="entry name" value="WD40 REPEAT PROTEIN"/>
    <property type="match status" value="1"/>
</dbReference>
<keyword evidence="1 3" id="KW-0853">WD repeat</keyword>
<feature type="domain" description="Peptidase C14 caspase" evidence="5">
    <location>
        <begin position="69"/>
        <end position="152"/>
    </location>
</feature>
<dbReference type="Pfam" id="PF00656">
    <property type="entry name" value="Peptidase_C14"/>
    <property type="match status" value="1"/>
</dbReference>
<dbReference type="InterPro" id="IPR020472">
    <property type="entry name" value="WD40_PAC1"/>
</dbReference>
<keyword evidence="7" id="KW-1185">Reference proteome</keyword>
<dbReference type="CDD" id="cd00200">
    <property type="entry name" value="WD40"/>
    <property type="match status" value="1"/>
</dbReference>